<dbReference type="OrthoDB" id="667893at2"/>
<accession>A0A098LGT7</accession>
<evidence type="ECO:0000313" key="1">
    <source>
        <dbReference type="EMBL" id="GAL85687.1"/>
    </source>
</evidence>
<dbReference type="RefSeq" id="WP_045464490.1">
    <property type="nucleotide sequence ID" value="NZ_BBLT01000005.1"/>
</dbReference>
<sequence>MDIRKELLKEHSKAQINKICKYISNDQECFDELMTIFFTAETRLVQRASWAVSTIAEEHPYLIKPYIKRMVKNLKKNAHDSVKRNSLRIFQFMEIPVSLQGELLDICFDYLITPKVPVAIKAFAMTVAYNLSAKEEDLMKELKIILQDQLPFSSPAFKSRAHKILK</sequence>
<dbReference type="EMBL" id="BBLT01000005">
    <property type="protein sequence ID" value="GAL85687.1"/>
    <property type="molecule type" value="Genomic_DNA"/>
</dbReference>
<dbReference type="Proteomes" id="UP000030185">
    <property type="component" value="Unassembled WGS sequence"/>
</dbReference>
<evidence type="ECO:0008006" key="3">
    <source>
        <dbReference type="Google" id="ProtNLM"/>
    </source>
</evidence>
<dbReference type="eggNOG" id="ENOG5032UZZ">
    <property type="taxonomic scope" value="Bacteria"/>
</dbReference>
<organism evidence="1 2">
    <name type="scientific">Sporocytophaga myxococcoides</name>
    <dbReference type="NCBI Taxonomy" id="153721"/>
    <lineage>
        <taxon>Bacteria</taxon>
        <taxon>Pseudomonadati</taxon>
        <taxon>Bacteroidota</taxon>
        <taxon>Cytophagia</taxon>
        <taxon>Cytophagales</taxon>
        <taxon>Cytophagaceae</taxon>
        <taxon>Sporocytophaga</taxon>
    </lineage>
</organism>
<name>A0A098LGT7_9BACT</name>
<evidence type="ECO:0000313" key="2">
    <source>
        <dbReference type="Proteomes" id="UP000030185"/>
    </source>
</evidence>
<proteinExistence type="predicted"/>
<dbReference type="SUPFAM" id="SSF48371">
    <property type="entry name" value="ARM repeat"/>
    <property type="match status" value="1"/>
</dbReference>
<gene>
    <name evidence="1" type="ORF">MYP_2916</name>
</gene>
<keyword evidence="2" id="KW-1185">Reference proteome</keyword>
<comment type="caution">
    <text evidence="1">The sequence shown here is derived from an EMBL/GenBank/DDBJ whole genome shotgun (WGS) entry which is preliminary data.</text>
</comment>
<dbReference type="AlphaFoldDB" id="A0A098LGT7"/>
<reference evidence="1 2" key="1">
    <citation type="submission" date="2014-09" db="EMBL/GenBank/DDBJ databases">
        <title>Sporocytophaga myxococcoides PG-01 genome sequencing.</title>
        <authorList>
            <person name="Liu L."/>
            <person name="Gao P.J."/>
            <person name="Chen G.J."/>
            <person name="Wang L.S."/>
        </authorList>
    </citation>
    <scope>NUCLEOTIDE SEQUENCE [LARGE SCALE GENOMIC DNA]</scope>
    <source>
        <strain evidence="1 2">PG-01</strain>
    </source>
</reference>
<dbReference type="STRING" id="153721.MYP_2916"/>
<protein>
    <recommendedName>
        <fullName evidence="3">Adenylosuccinate lyase</fullName>
    </recommendedName>
</protein>
<dbReference type="InterPro" id="IPR016024">
    <property type="entry name" value="ARM-type_fold"/>
</dbReference>